<dbReference type="GO" id="GO:0005364">
    <property type="term" value="F:maltose:proton symporter activity"/>
    <property type="evidence" value="ECO:0007669"/>
    <property type="project" value="UniProtKB-ARBA"/>
</dbReference>
<evidence type="ECO:0000256" key="10">
    <source>
        <dbReference type="ARBA" id="ARBA00023136"/>
    </source>
</evidence>
<feature type="transmembrane region" description="Helical" evidence="11">
    <location>
        <begin position="492"/>
        <end position="512"/>
    </location>
</feature>
<keyword evidence="8" id="KW-0769">Symport</keyword>
<feature type="transmembrane region" description="Helical" evidence="11">
    <location>
        <begin position="43"/>
        <end position="60"/>
    </location>
</feature>
<evidence type="ECO:0000256" key="8">
    <source>
        <dbReference type="ARBA" id="ARBA00022847"/>
    </source>
</evidence>
<protein>
    <submittedName>
        <fullName evidence="12">Uncharacterized protein</fullName>
    </submittedName>
</protein>
<evidence type="ECO:0000256" key="2">
    <source>
        <dbReference type="ARBA" id="ARBA00004914"/>
    </source>
</evidence>
<reference evidence="12" key="1">
    <citation type="submission" date="2020-10" db="EMBL/GenBank/DDBJ databases">
        <authorList>
            <person name="Han B."/>
            <person name="Lu T."/>
            <person name="Zhao Q."/>
            <person name="Huang X."/>
            <person name="Zhao Y."/>
        </authorList>
    </citation>
    <scope>NUCLEOTIDE SEQUENCE</scope>
</reference>
<feature type="transmembrane region" description="Helical" evidence="11">
    <location>
        <begin position="458"/>
        <end position="480"/>
    </location>
</feature>
<feature type="transmembrane region" description="Helical" evidence="11">
    <location>
        <begin position="348"/>
        <end position="366"/>
    </location>
</feature>
<evidence type="ECO:0000313" key="12">
    <source>
        <dbReference type="EMBL" id="CAD6243948.1"/>
    </source>
</evidence>
<dbReference type="InterPro" id="IPR036259">
    <property type="entry name" value="MFS_trans_sf"/>
</dbReference>
<feature type="transmembrane region" description="Helical" evidence="11">
    <location>
        <begin position="196"/>
        <end position="216"/>
    </location>
</feature>
<gene>
    <name evidence="12" type="ORF">NCGR_LOCUS28834</name>
</gene>
<dbReference type="PANTHER" id="PTHR19432:SF43">
    <property type="entry name" value="SUCROSE TRANSPORT PROTEIN SUT5"/>
    <property type="match status" value="1"/>
</dbReference>
<dbReference type="Pfam" id="PF13347">
    <property type="entry name" value="MFS_2"/>
    <property type="match status" value="1"/>
</dbReference>
<dbReference type="AlphaFoldDB" id="A0A811PFC7"/>
<evidence type="ECO:0000256" key="5">
    <source>
        <dbReference type="ARBA" id="ARBA00022475"/>
    </source>
</evidence>
<feature type="transmembrane region" description="Helical" evidence="11">
    <location>
        <begin position="80"/>
        <end position="103"/>
    </location>
</feature>
<comment type="pathway">
    <text evidence="2">Glycan biosynthesis; sucrose metabolism.</text>
</comment>
<dbReference type="GO" id="GO:0005886">
    <property type="term" value="C:plasma membrane"/>
    <property type="evidence" value="ECO:0007669"/>
    <property type="project" value="UniProtKB-SubCell"/>
</dbReference>
<keyword evidence="13" id="KW-1185">Reference proteome</keyword>
<feature type="transmembrane region" description="Helical" evidence="11">
    <location>
        <begin position="115"/>
        <end position="135"/>
    </location>
</feature>
<dbReference type="Gene3D" id="1.20.1250.20">
    <property type="entry name" value="MFS general substrate transporter like domains"/>
    <property type="match status" value="1"/>
</dbReference>
<dbReference type="GO" id="GO:0008506">
    <property type="term" value="F:sucrose:proton symporter activity"/>
    <property type="evidence" value="ECO:0007669"/>
    <property type="project" value="TreeGrafter"/>
</dbReference>
<comment type="similarity">
    <text evidence="3">Belongs to the glycoside-pentoside-hexuronide (GPH) cation symporter transporter (TC 2.A.2.4) family.</text>
</comment>
<sequence>MDGDGKEDANKQRLDWATMNLERGVVGGEKNGGNASRKPPIGIVRLFLACMVSGGIQYGWALQLSLLSPYSQTLGISHSYVSLTWICGPIAGFVVQPIVGYYSDRCTSKMGRRRPFILAGCIIICLSVMIIGFSADIGRRMGDTKEHCSTFTGSRWYAAAVYIVGFWFLDFANNTVQGPARAMMADLAAGQHGPNVGQAIFSLWMALGSVLGYLAGANAKWHEWLPWLKTAACCDACANLKGAFLTAVILIILTMSVTLWLAGEELIDKDNVDASGGGACSAFVDLFKSLKNLPPAMFSVLAVTAVTWLSWFPFIQYNTDWMGREIFHGEPQGAGGKADLYDAGVREGAVGLLFCSIALGVTSFLIPKLCRKLTSRVVWSISNLMVFVLMTAMVVLGIVSMKGYRPSLAASLSAGPEHRFKSGALAIFALIGIPQAVLFSVPWAVVSEVAAEEGGGQGLTIGVLNIAIVLPQLVIALSAGPIDGAFNKGNTPALGIGGVFALICAVLALVLLPKTTGVSHAAVMAGGGH</sequence>
<keyword evidence="9 11" id="KW-1133">Transmembrane helix</keyword>
<evidence type="ECO:0000256" key="1">
    <source>
        <dbReference type="ARBA" id="ARBA00004651"/>
    </source>
</evidence>
<dbReference type="OrthoDB" id="28755at2759"/>
<keyword evidence="6" id="KW-0762">Sugar transport</keyword>
<keyword evidence="10 11" id="KW-0472">Membrane</keyword>
<dbReference type="CDD" id="cd17313">
    <property type="entry name" value="MFS_SLC45_SUC"/>
    <property type="match status" value="1"/>
</dbReference>
<evidence type="ECO:0000256" key="3">
    <source>
        <dbReference type="ARBA" id="ARBA00007134"/>
    </source>
</evidence>
<dbReference type="Proteomes" id="UP000604825">
    <property type="component" value="Unassembled WGS sequence"/>
</dbReference>
<feature type="transmembrane region" description="Helical" evidence="11">
    <location>
        <begin position="155"/>
        <end position="176"/>
    </location>
</feature>
<evidence type="ECO:0000256" key="9">
    <source>
        <dbReference type="ARBA" id="ARBA00022989"/>
    </source>
</evidence>
<evidence type="ECO:0000256" key="7">
    <source>
        <dbReference type="ARBA" id="ARBA00022692"/>
    </source>
</evidence>
<name>A0A811PFC7_9POAL</name>
<feature type="transmembrane region" description="Helical" evidence="11">
    <location>
        <begin position="243"/>
        <end position="262"/>
    </location>
</feature>
<keyword evidence="4" id="KW-0813">Transport</keyword>
<keyword evidence="5" id="KW-1003">Cell membrane</keyword>
<dbReference type="PANTHER" id="PTHR19432">
    <property type="entry name" value="SUGAR TRANSPORTER"/>
    <property type="match status" value="1"/>
</dbReference>
<evidence type="ECO:0000256" key="4">
    <source>
        <dbReference type="ARBA" id="ARBA00022448"/>
    </source>
</evidence>
<organism evidence="12 13">
    <name type="scientific">Miscanthus lutarioriparius</name>
    <dbReference type="NCBI Taxonomy" id="422564"/>
    <lineage>
        <taxon>Eukaryota</taxon>
        <taxon>Viridiplantae</taxon>
        <taxon>Streptophyta</taxon>
        <taxon>Embryophyta</taxon>
        <taxon>Tracheophyta</taxon>
        <taxon>Spermatophyta</taxon>
        <taxon>Magnoliopsida</taxon>
        <taxon>Liliopsida</taxon>
        <taxon>Poales</taxon>
        <taxon>Poaceae</taxon>
        <taxon>PACMAD clade</taxon>
        <taxon>Panicoideae</taxon>
        <taxon>Andropogonodae</taxon>
        <taxon>Andropogoneae</taxon>
        <taxon>Saccharinae</taxon>
        <taxon>Miscanthus</taxon>
    </lineage>
</organism>
<proteinExistence type="inferred from homology"/>
<dbReference type="EMBL" id="CAJGYO010000007">
    <property type="protein sequence ID" value="CAD6243948.1"/>
    <property type="molecule type" value="Genomic_DNA"/>
</dbReference>
<dbReference type="GO" id="GO:0042950">
    <property type="term" value="F:salicin transmembrane transporter activity"/>
    <property type="evidence" value="ECO:0007669"/>
    <property type="project" value="UniProtKB-ARBA"/>
</dbReference>
<keyword evidence="7 11" id="KW-0812">Transmembrane</keyword>
<comment type="caution">
    <text evidence="12">The sequence shown here is derived from an EMBL/GenBank/DDBJ whole genome shotgun (WGS) entry which is preliminary data.</text>
</comment>
<accession>A0A811PFC7</accession>
<feature type="transmembrane region" description="Helical" evidence="11">
    <location>
        <begin position="378"/>
        <end position="404"/>
    </location>
</feature>
<comment type="subcellular location">
    <subcellularLocation>
        <location evidence="1">Cell membrane</location>
        <topology evidence="1">Multi-pass membrane protein</topology>
    </subcellularLocation>
</comment>
<feature type="transmembrane region" description="Helical" evidence="11">
    <location>
        <begin position="424"/>
        <end position="446"/>
    </location>
</feature>
<dbReference type="SUPFAM" id="SSF103473">
    <property type="entry name" value="MFS general substrate transporter"/>
    <property type="match status" value="1"/>
</dbReference>
<dbReference type="FunFam" id="1.20.1250.20:FF:000182">
    <property type="entry name" value="Sucrose transporter SUC2"/>
    <property type="match status" value="1"/>
</dbReference>
<evidence type="ECO:0000256" key="11">
    <source>
        <dbReference type="SAM" id="Phobius"/>
    </source>
</evidence>
<evidence type="ECO:0000313" key="13">
    <source>
        <dbReference type="Proteomes" id="UP000604825"/>
    </source>
</evidence>
<feature type="transmembrane region" description="Helical" evidence="11">
    <location>
        <begin position="296"/>
        <end position="315"/>
    </location>
</feature>
<evidence type="ECO:0000256" key="6">
    <source>
        <dbReference type="ARBA" id="ARBA00022597"/>
    </source>
</evidence>
<dbReference type="FunFam" id="1.20.1250.20:FF:000366">
    <property type="entry name" value="Sucrose transport protein SUT5"/>
    <property type="match status" value="1"/>
</dbReference>